<gene>
    <name evidence="5" type="ORF">PsB1_0357</name>
</gene>
<dbReference type="InterPro" id="IPR011766">
    <property type="entry name" value="TPP_enzyme_TPP-bd"/>
</dbReference>
<dbReference type="Pfam" id="PF02775">
    <property type="entry name" value="TPP_enzyme_C"/>
    <property type="match status" value="1"/>
</dbReference>
<dbReference type="SUPFAM" id="SSF53323">
    <property type="entry name" value="Pyruvate-ferredoxin oxidoreductase, PFOR, domain III"/>
    <property type="match status" value="1"/>
</dbReference>
<evidence type="ECO:0000259" key="4">
    <source>
        <dbReference type="Pfam" id="PF20169"/>
    </source>
</evidence>
<dbReference type="InterPro" id="IPR019752">
    <property type="entry name" value="Pyrv/ketoisovalerate_OxRed_cat"/>
</dbReference>
<dbReference type="RefSeq" id="WP_284358689.1">
    <property type="nucleotide sequence ID" value="NZ_BPFZ01000002.1"/>
</dbReference>
<proteinExistence type="predicted"/>
<dbReference type="NCBIfam" id="NF009588">
    <property type="entry name" value="PRK13029.1"/>
    <property type="match status" value="1"/>
</dbReference>
<dbReference type="Gene3D" id="3.40.50.970">
    <property type="match status" value="2"/>
</dbReference>
<dbReference type="InterPro" id="IPR051457">
    <property type="entry name" value="2-oxoacid:Fd_oxidoreductase"/>
</dbReference>
<dbReference type="NCBIfam" id="NF009589">
    <property type="entry name" value="PRK13030.1"/>
    <property type="match status" value="1"/>
</dbReference>
<dbReference type="PANTHER" id="PTHR48084">
    <property type="entry name" value="2-OXOGLUTARATE OXIDOREDUCTASE SUBUNIT KORB-RELATED"/>
    <property type="match status" value="1"/>
</dbReference>
<protein>
    <submittedName>
        <fullName evidence="5">MFS transporter</fullName>
    </submittedName>
</protein>
<evidence type="ECO:0000259" key="2">
    <source>
        <dbReference type="Pfam" id="PF01558"/>
    </source>
</evidence>
<keyword evidence="1" id="KW-0560">Oxidoreductase</keyword>
<sequence>MLHREVLLTDKYELTEGRAFLTGIQALVRLPLDQKRRDRMQGIKSAGFISGYRGSPLGGYDMQLERASQFLSSHDIVFWPGLNEDLGATAVWGSQQLGQFDGARYDGVFGIWYGKAPGVDRTGDVFKHANFAGTSKFGGAIAIAGDDHVCKSSTLPSQSEFAFIDAEMPVLSPSSIQDVLDYGLYGIALSRFCGAWTGLIALADTMDSGAVIDVGTHRLSIVSPTDFEMPETGLSLRRGDDPMAKEARLRHFKLPAAQAFVRANGLDQEILSSPKRKIGLVATGQATRDIYEALDALGISPELAAELGIAIYKVAMPWPLEPYSLRGFAVGLETLLVVEHKRALIEPQIKEALYEVPDGQRPRVIGKKGLDGQPLLSQVGSISIPDLAQTLFDLVPHGPHRAQALAYLARVTQSQERAKTLEGDAHRKPHFCSGCPHNTSTLVPEGSRALAGIGCHYMATFMPDRQTDMTSQMGGEGIGWIGQAPFTDETHVFVNLGDGTYSHSGSLAIRAAVTAKVNVTYKLLYNDAVAMTGGQSTESGQTTPQISKQLLGEGVREVVIVADDPTRYATMTLEPSVRVYPRSELDSIQRRLRETKGVTVIIYDQICATEKRRRIKRKLLKPTTTRAYINPAVCEGCGDCSKKSNCLSIHPLETEFGTKRQIDQSSCNQDLRCVEGFCPSFVTVEGSHNAKRERARPSFDATNIPLPEPMSLDRPRSIVFTGVGGTGVTTVSAIVGMAAHVDGHASSILDMTGLAQKGGQVLSHVRIAAKPSDIRSGRVPPASADVMIAGDLIVATNLDALELVCRATTRAVANFDIHPTVDFIQNPKRSFRGQPKVDLFAEAVAELGVIHAEGLAEEYLYDGLYSNMILLGFAWQRGLVPVSLRGLYRAIKLNGVAIDENVLAFDLGRLAAFDPGRLKAMVPVREPPPPKSLDEVIAHRAAHLQGYQNAAYARRYVDMIDKVRATETNLGLGLDLTRAVGVNLAKVMAYKDEYEVARLYADKAYLEGLNATLSGRKSVKIWLAPPFLAPKDPVTGIPKKLAFGSWVLTLFKVLRYGKVLRGGPLDPFGQTAERVNERHYRDQYLADLEVVITHLSAATHAIALELALLPEDVRGFGHVKEASMVKAMRRRDTLMGQLTQGLARSNDAHYMTAPDVLAG</sequence>
<accession>A0ABQ4PT85</accession>
<organism evidence="5 6">
    <name type="scientific">Candidatus Phycosocius spiralis</name>
    <dbReference type="NCBI Taxonomy" id="2815099"/>
    <lineage>
        <taxon>Bacteria</taxon>
        <taxon>Pseudomonadati</taxon>
        <taxon>Pseudomonadota</taxon>
        <taxon>Alphaproteobacteria</taxon>
        <taxon>Caulobacterales</taxon>
        <taxon>Caulobacterales incertae sedis</taxon>
        <taxon>Candidatus Phycosocius</taxon>
    </lineage>
</organism>
<dbReference type="InterPro" id="IPR002869">
    <property type="entry name" value="Pyrv_flavodox_OxRed_cen"/>
</dbReference>
<dbReference type="Pfam" id="PF20169">
    <property type="entry name" value="DUF6537"/>
    <property type="match status" value="1"/>
</dbReference>
<dbReference type="Pfam" id="PF01558">
    <property type="entry name" value="POR"/>
    <property type="match status" value="1"/>
</dbReference>
<dbReference type="InterPro" id="IPR002880">
    <property type="entry name" value="Pyrv_Fd/Flavodoxin_OxRdtase_N"/>
</dbReference>
<name>A0ABQ4PT85_9PROT</name>
<feature type="domain" description="Pyruvate/ketoisovalerate oxidoreductase catalytic" evidence="2">
    <location>
        <begin position="724"/>
        <end position="909"/>
    </location>
</feature>
<evidence type="ECO:0000256" key="1">
    <source>
        <dbReference type="ARBA" id="ARBA00023002"/>
    </source>
</evidence>
<dbReference type="EMBL" id="BPFZ01000002">
    <property type="protein sequence ID" value="GIU66203.1"/>
    <property type="molecule type" value="Genomic_DNA"/>
</dbReference>
<comment type="caution">
    <text evidence="5">The sequence shown here is derived from an EMBL/GenBank/DDBJ whole genome shotgun (WGS) entry which is preliminary data.</text>
</comment>
<dbReference type="PANTHER" id="PTHR48084:SF3">
    <property type="entry name" value="SUBUNIT OF PYRUVATE:FLAVODOXIN OXIDOREDUCTASE"/>
    <property type="match status" value="1"/>
</dbReference>
<dbReference type="Proteomes" id="UP001161064">
    <property type="component" value="Unassembled WGS sequence"/>
</dbReference>
<evidence type="ECO:0000313" key="6">
    <source>
        <dbReference type="Proteomes" id="UP001161064"/>
    </source>
</evidence>
<dbReference type="CDD" id="cd07034">
    <property type="entry name" value="TPP_PYR_PFOR_IOR-alpha_like"/>
    <property type="match status" value="1"/>
</dbReference>
<feature type="domain" description="DUF6537" evidence="4">
    <location>
        <begin position="933"/>
        <end position="1132"/>
    </location>
</feature>
<evidence type="ECO:0000259" key="3">
    <source>
        <dbReference type="Pfam" id="PF02775"/>
    </source>
</evidence>
<dbReference type="InterPro" id="IPR046667">
    <property type="entry name" value="DUF6537"/>
</dbReference>
<dbReference type="SUPFAM" id="SSF52518">
    <property type="entry name" value="Thiamin diphosphate-binding fold (THDP-binding)"/>
    <property type="match status" value="2"/>
</dbReference>
<dbReference type="Gene3D" id="3.40.920.10">
    <property type="entry name" value="Pyruvate-ferredoxin oxidoreductase, PFOR, domain III"/>
    <property type="match status" value="1"/>
</dbReference>
<reference evidence="5" key="2">
    <citation type="journal article" date="2023" name="ISME Commun">
        <title>Characterization of a bloom-associated alphaproteobacterial lineage, 'Candidatus Phycosocius': insights into freshwater algal-bacterial interactions.</title>
        <authorList>
            <person name="Tanabe Y."/>
            <person name="Yamaguchi H."/>
            <person name="Yoshida M."/>
            <person name="Kai A."/>
            <person name="Okazaki Y."/>
        </authorList>
    </citation>
    <scope>NUCLEOTIDE SEQUENCE</scope>
    <source>
        <strain evidence="5">BOTRYCO-1</strain>
    </source>
</reference>
<feature type="domain" description="Thiamine pyrophosphate enzyme TPP-binding" evidence="3">
    <location>
        <begin position="452"/>
        <end position="601"/>
    </location>
</feature>
<keyword evidence="6" id="KW-1185">Reference proteome</keyword>
<dbReference type="InterPro" id="IPR029061">
    <property type="entry name" value="THDP-binding"/>
</dbReference>
<reference evidence="5" key="1">
    <citation type="submission" date="2021-05" db="EMBL/GenBank/DDBJ databases">
        <authorList>
            <person name="Tanabe Y."/>
        </authorList>
    </citation>
    <scope>NUCLEOTIDE SEQUENCE</scope>
    <source>
        <strain evidence="5">BOTRYCO-1</strain>
    </source>
</reference>
<evidence type="ECO:0000313" key="5">
    <source>
        <dbReference type="EMBL" id="GIU66203.1"/>
    </source>
</evidence>